<evidence type="ECO:0000313" key="1">
    <source>
        <dbReference type="EMBL" id="VAW47521.1"/>
    </source>
</evidence>
<dbReference type="InterPro" id="IPR029044">
    <property type="entry name" value="Nucleotide-diphossugar_trans"/>
</dbReference>
<name>A0A3B0VWR3_9ZZZZ</name>
<gene>
    <name evidence="1" type="ORF">MNBD_GAMMA02-1229</name>
</gene>
<dbReference type="EMBL" id="UOFA01000349">
    <property type="protein sequence ID" value="VAW47521.1"/>
    <property type="molecule type" value="Genomic_DNA"/>
</dbReference>
<dbReference type="AlphaFoldDB" id="A0A3B0VWR3"/>
<protein>
    <recommendedName>
        <fullName evidence="2">Glycosyltransferase 2-like domain-containing protein</fullName>
    </recommendedName>
</protein>
<accession>A0A3B0VWR3</accession>
<proteinExistence type="predicted"/>
<organism evidence="1">
    <name type="scientific">hydrothermal vent metagenome</name>
    <dbReference type="NCBI Taxonomy" id="652676"/>
    <lineage>
        <taxon>unclassified sequences</taxon>
        <taxon>metagenomes</taxon>
        <taxon>ecological metagenomes</taxon>
    </lineage>
</organism>
<reference evidence="1" key="1">
    <citation type="submission" date="2018-06" db="EMBL/GenBank/DDBJ databases">
        <authorList>
            <person name="Zhirakovskaya E."/>
        </authorList>
    </citation>
    <scope>NUCLEOTIDE SEQUENCE</scope>
</reference>
<dbReference type="Gene3D" id="3.90.550.10">
    <property type="entry name" value="Spore Coat Polysaccharide Biosynthesis Protein SpsA, Chain A"/>
    <property type="match status" value="1"/>
</dbReference>
<sequence length="376" mass="43292">MLIIPACGEVEDFLVQLMQHQQHTKVLVVMVVNRPKGHTNSVQWRTENDVLLLHLSMQYTEIIDLPTGHRLLTVSKTDNCQYDVLLLDFNTQAFDPNKGVGLARRIAADTALFLIEQKTIKTAWIFSTDADVVLPTGYFEVVEAVPAKSSALSLCFVHITGYSNQENLQYQYDFKLKYYQMAVRFIGAAYDYIPLGSTLIVAANCYAQVRGFPCRSGGEDFYILNKLAKLGSIYQPQQPVIEIQSRFSDRVPFGTGPAISKIQQQQNEGEVITYYHPQIFHVLKSWRLTIEAYYDTQQLPKDDRGLNKHWELDAVLQQAMSQIKSTDRWQQFVHEWFDAFKILKSVHFLRKEYESISMNNLLESHAYKEILDVNDF</sequence>
<evidence type="ECO:0008006" key="2">
    <source>
        <dbReference type="Google" id="ProtNLM"/>
    </source>
</evidence>
<dbReference type="SUPFAM" id="SSF53448">
    <property type="entry name" value="Nucleotide-diphospho-sugar transferases"/>
    <property type="match status" value="1"/>
</dbReference>